<dbReference type="Gene3D" id="2.160.20.110">
    <property type="match status" value="1"/>
</dbReference>
<dbReference type="PROSITE" id="PS51257">
    <property type="entry name" value="PROKAR_LIPOPROTEIN"/>
    <property type="match status" value="1"/>
</dbReference>
<accession>A0A3E0EL33</accession>
<organism evidence="2 3">
    <name type="scientific">Flavobacterium aquicola</name>
    <dbReference type="NCBI Taxonomy" id="1682742"/>
    <lineage>
        <taxon>Bacteria</taxon>
        <taxon>Pseudomonadati</taxon>
        <taxon>Bacteroidota</taxon>
        <taxon>Flavobacteriia</taxon>
        <taxon>Flavobacteriales</taxon>
        <taxon>Flavobacteriaceae</taxon>
        <taxon>Flavobacterium</taxon>
    </lineage>
</organism>
<dbReference type="EMBL" id="QUNI01000006">
    <property type="protein sequence ID" value="REG98433.1"/>
    <property type="molecule type" value="Genomic_DNA"/>
</dbReference>
<reference evidence="2 3" key="1">
    <citation type="submission" date="2018-08" db="EMBL/GenBank/DDBJ databases">
        <title>Genomic Encyclopedia of Archaeal and Bacterial Type Strains, Phase II (KMG-II): from individual species to whole genera.</title>
        <authorList>
            <person name="Goeker M."/>
        </authorList>
    </citation>
    <scope>NUCLEOTIDE SEQUENCE [LARGE SCALE GENOMIC DNA]</scope>
    <source>
        <strain evidence="2 3">DSM 100880</strain>
    </source>
</reference>
<dbReference type="AlphaFoldDB" id="A0A3E0EL33"/>
<evidence type="ECO:0000313" key="3">
    <source>
        <dbReference type="Proteomes" id="UP000257136"/>
    </source>
</evidence>
<protein>
    <submittedName>
        <fullName evidence="2">GLUG motif-containing protein</fullName>
    </submittedName>
</protein>
<evidence type="ECO:0000259" key="1">
    <source>
        <dbReference type="Pfam" id="PF07581"/>
    </source>
</evidence>
<sequence length="407" mass="44745">MQHRFFFSLLFSLFFFSCDNHEEITQTKPTIFIPTKWTKGTGTIDDPYQIEIPEHLVYLSKTVNEAVPRTAEAQRFSNKYFKIMNDIDLNNILFIPIGNIYDLPFIGNLDGNFKKIINLKIKITNEHEPAGLFGSLNSRIKNLSIINGSIEGQNSVGGIAGEANANIENCSFEGNIIGKDGVGGIAGTGYLNINNCSFNGSIQGEAFIGGIVGDNIGSNGQIKNCFNKGTIRGTTMVGGIIGINYDSVIQECYNIGNITASKEIAGGIIGLSLGGRNLNIPNYINNCYNKGRILAQKYVAGITGKQDQGLIFNCYNTGEISKLSEEYSNPIAKGYDYVFNYVDNCYYLSSSIILDPNIVLVRGISKEKNYMTTVSFVNDLNNSILPNAWKQDKIPNINGGYPILSWQ</sequence>
<dbReference type="Pfam" id="PF07581">
    <property type="entry name" value="Glug"/>
    <property type="match status" value="1"/>
</dbReference>
<feature type="domain" description="GLUG" evidence="1">
    <location>
        <begin position="152"/>
        <end position="177"/>
    </location>
</feature>
<dbReference type="InterPro" id="IPR011493">
    <property type="entry name" value="GLUG"/>
</dbReference>
<comment type="caution">
    <text evidence="2">The sequence shown here is derived from an EMBL/GenBank/DDBJ whole genome shotgun (WGS) entry which is preliminary data.</text>
</comment>
<keyword evidence="3" id="KW-1185">Reference proteome</keyword>
<evidence type="ECO:0000313" key="2">
    <source>
        <dbReference type="EMBL" id="REG98433.1"/>
    </source>
</evidence>
<dbReference type="OrthoDB" id="1097396at2"/>
<dbReference type="Proteomes" id="UP000257136">
    <property type="component" value="Unassembled WGS sequence"/>
</dbReference>
<dbReference type="RefSeq" id="WP_115813328.1">
    <property type="nucleotide sequence ID" value="NZ_QUNI01000006.1"/>
</dbReference>
<proteinExistence type="predicted"/>
<name>A0A3E0EL33_9FLAO</name>
<gene>
    <name evidence="2" type="ORF">C8P67_10625</name>
</gene>